<evidence type="ECO:0000259" key="4">
    <source>
        <dbReference type="Pfam" id="PF18957"/>
    </source>
</evidence>
<feature type="transmembrane region" description="Helical" evidence="2">
    <location>
        <begin position="586"/>
        <end position="605"/>
    </location>
</feature>
<protein>
    <recommendedName>
        <fullName evidence="4">Long Rib domain-containing protein</fullName>
    </recommendedName>
</protein>
<evidence type="ECO:0000256" key="1">
    <source>
        <dbReference type="SAM" id="MobiDB-lite"/>
    </source>
</evidence>
<dbReference type="Pfam" id="PF18957">
    <property type="entry name" value="RibLong"/>
    <property type="match status" value="4"/>
</dbReference>
<dbReference type="EMBL" id="JAAUVV010000012">
    <property type="protein sequence ID" value="NJJ04099.1"/>
    <property type="molecule type" value="Genomic_DNA"/>
</dbReference>
<feature type="domain" description="Long Rib" evidence="4">
    <location>
        <begin position="138"/>
        <end position="218"/>
    </location>
</feature>
<accession>A0AAP7CCJ1</accession>
<gene>
    <name evidence="5" type="ORF">HC138_07035</name>
</gene>
<feature type="compositionally biased region" description="Pro residues" evidence="1">
    <location>
        <begin position="545"/>
        <end position="557"/>
    </location>
</feature>
<feature type="domain" description="Long Rib" evidence="4">
    <location>
        <begin position="347"/>
        <end position="431"/>
    </location>
</feature>
<evidence type="ECO:0000313" key="5">
    <source>
        <dbReference type="EMBL" id="NJJ04099.1"/>
    </source>
</evidence>
<organism evidence="5 6">
    <name type="scientific">Corynebacterium coyleae</name>
    <dbReference type="NCBI Taxonomy" id="53374"/>
    <lineage>
        <taxon>Bacteria</taxon>
        <taxon>Bacillati</taxon>
        <taxon>Actinomycetota</taxon>
        <taxon>Actinomycetes</taxon>
        <taxon>Mycobacteriales</taxon>
        <taxon>Corynebacteriaceae</taxon>
        <taxon>Corynebacterium</taxon>
    </lineage>
</organism>
<dbReference type="InterPro" id="IPR044055">
    <property type="entry name" value="RibLong"/>
</dbReference>
<feature type="domain" description="Long Rib" evidence="4">
    <location>
        <begin position="445"/>
        <end position="529"/>
    </location>
</feature>
<proteinExistence type="predicted"/>
<sequence>MKFSRTAIAVATTAALLGGGVALPHSPATAATSQAFLSGLTWPVKQVTPGGTVEIAPQGSIPSNVRFEGSDDYLGYRFSTNPRTGVVTMHVAEDVIPNQRTQFMITGSDGVRARSFPIMIHVVDTIGEMAKKYPLSYYPAFTVEDSSDAVLSVAQLQGDFPEGTRFEVTAPDHFKVTAAANGDLSVTQLDPVKPGSKSAASVKVVYPDGSFRNVRADIYAYSKKSSESLGSGASVEDFFNNIYDNAFTPKWHDKTMSGSEQASTALADALPEGTTFKARPDLNPSIFRFIDVDVDEASGVVVVKPKRPLTAPWTFQIPVEVTTPDNLVGIGWATFTVTEDGKWNSETFTVKYPAASATTTEIATAKPVGDFPEGTTFEINQTPPAGWQVKIDRHTGEINLTPPQRTRAGTTVTMPVTARFPDGSRTYLETNFTFIKPEVEQASVTTVRYPTARLLPGESVTVKPNNWPDGAVVSITNLVIRDLTFTADTSTGAITITAGKNADVAQIAANVVVTYKDGSQNTARLPIAIRSNTTTATQPSDAPGPGSPAPAPAPKPGTPSTANPAPAPAPAPTPGGTDKEGSSTGGIIAIVLGVLALLGAAGFAVTQMGSLPF</sequence>
<dbReference type="NCBIfam" id="NF038186">
    <property type="entry name" value="YPDG_rpt"/>
    <property type="match status" value="1"/>
</dbReference>
<feature type="signal peptide" evidence="3">
    <location>
        <begin position="1"/>
        <end position="30"/>
    </location>
</feature>
<dbReference type="Proteomes" id="UP000591626">
    <property type="component" value="Unassembled WGS sequence"/>
</dbReference>
<evidence type="ECO:0000256" key="2">
    <source>
        <dbReference type="SAM" id="Phobius"/>
    </source>
</evidence>
<reference evidence="5 6" key="1">
    <citation type="submission" date="2020-03" db="EMBL/GenBank/DDBJ databases">
        <title>Draft genome sequences of bacterial isolates from the female urobiome.</title>
        <authorList>
            <person name="Miller-Ensminger T."/>
            <person name="Wolfe A.J."/>
            <person name="Putonti C."/>
        </authorList>
    </citation>
    <scope>NUCLEOTIDE SEQUENCE [LARGE SCALE GENOMIC DNA]</scope>
    <source>
        <strain evidence="5 6">UMB8490</strain>
    </source>
</reference>
<feature type="region of interest" description="Disordered" evidence="1">
    <location>
        <begin position="534"/>
        <end position="582"/>
    </location>
</feature>
<keyword evidence="2" id="KW-0472">Membrane</keyword>
<name>A0AAP7CCJ1_9CORY</name>
<evidence type="ECO:0000313" key="6">
    <source>
        <dbReference type="Proteomes" id="UP000591626"/>
    </source>
</evidence>
<dbReference type="RefSeq" id="WP_167616657.1">
    <property type="nucleotide sequence ID" value="NZ_JAAUVV010000012.1"/>
</dbReference>
<keyword evidence="3" id="KW-0732">Signal</keyword>
<evidence type="ECO:0000256" key="3">
    <source>
        <dbReference type="SAM" id="SignalP"/>
    </source>
</evidence>
<comment type="caution">
    <text evidence="5">The sequence shown here is derived from an EMBL/GenBank/DDBJ whole genome shotgun (WGS) entry which is preliminary data.</text>
</comment>
<keyword evidence="2" id="KW-1133">Transmembrane helix</keyword>
<feature type="domain" description="Long Rib" evidence="4">
    <location>
        <begin position="247"/>
        <end position="326"/>
    </location>
</feature>
<keyword evidence="2" id="KW-0812">Transmembrane</keyword>
<dbReference type="AlphaFoldDB" id="A0AAP7CCJ1"/>
<feature type="chain" id="PRO_5043023420" description="Long Rib domain-containing protein" evidence="3">
    <location>
        <begin position="31"/>
        <end position="613"/>
    </location>
</feature>